<dbReference type="SUPFAM" id="SSF55874">
    <property type="entry name" value="ATPase domain of HSP90 chaperone/DNA topoisomerase II/histidine kinase"/>
    <property type="match status" value="1"/>
</dbReference>
<dbReference type="Pfam" id="PF13581">
    <property type="entry name" value="HATPase_c_2"/>
    <property type="match status" value="1"/>
</dbReference>
<dbReference type="AlphaFoldDB" id="A0A365GW84"/>
<dbReference type="EMBL" id="QLYX01000021">
    <property type="protein sequence ID" value="RAY11076.1"/>
    <property type="molecule type" value="Genomic_DNA"/>
</dbReference>
<proteinExistence type="predicted"/>
<dbReference type="InterPro" id="IPR050267">
    <property type="entry name" value="Anti-sigma-factor_SerPK"/>
</dbReference>
<dbReference type="InterPro" id="IPR003594">
    <property type="entry name" value="HATPase_dom"/>
</dbReference>
<keyword evidence="1" id="KW-0418">Kinase</keyword>
<dbReference type="PANTHER" id="PTHR35526:SF3">
    <property type="entry name" value="ANTI-SIGMA-F FACTOR RSBW"/>
    <property type="match status" value="1"/>
</dbReference>
<dbReference type="GO" id="GO:0004674">
    <property type="term" value="F:protein serine/threonine kinase activity"/>
    <property type="evidence" value="ECO:0007669"/>
    <property type="project" value="UniProtKB-KW"/>
</dbReference>
<protein>
    <recommendedName>
        <fullName evidence="2">Histidine kinase/HSP90-like ATPase domain-containing protein</fullName>
    </recommendedName>
</protein>
<evidence type="ECO:0000313" key="3">
    <source>
        <dbReference type="EMBL" id="RAY11076.1"/>
    </source>
</evidence>
<accession>A0A365GW84</accession>
<dbReference type="PANTHER" id="PTHR35526">
    <property type="entry name" value="ANTI-SIGMA-F FACTOR RSBW-RELATED"/>
    <property type="match status" value="1"/>
</dbReference>
<feature type="domain" description="Histidine kinase/HSP90-like ATPase" evidence="2">
    <location>
        <begin position="68"/>
        <end position="184"/>
    </location>
</feature>
<dbReference type="Gene3D" id="3.30.565.10">
    <property type="entry name" value="Histidine kinase-like ATPase, C-terminal domain"/>
    <property type="match status" value="1"/>
</dbReference>
<evidence type="ECO:0000256" key="1">
    <source>
        <dbReference type="ARBA" id="ARBA00022527"/>
    </source>
</evidence>
<dbReference type="CDD" id="cd16936">
    <property type="entry name" value="HATPase_RsbW-like"/>
    <property type="match status" value="1"/>
</dbReference>
<sequence length="198" mass="20439">MVAIPWGVVSARSLSPGAPVRVGRRPLVEGVCGRADRGSVVGVRRAETGGQPWAGVRLGARVAVWELAAEVRAAARARALTRRILREWRVAGAEDVDDVVLVVDELVTNAVTHGCGPVRLRLMVDGGVLVGEVGDGSPVGPRRSGTDPGGLDWAEAGRGLLLVEALVAEYGVRVEGAGKTVWFSRALAGGGPAGWSAG</sequence>
<reference evidence="3 4" key="1">
    <citation type="submission" date="2018-06" db="EMBL/GenBank/DDBJ databases">
        <title>Actinomadura craniellae sp. nov. isolated from marine sponge Craniella sp.</title>
        <authorList>
            <person name="Li L."/>
            <person name="Xu Q.H."/>
            <person name="Lin H.W."/>
            <person name="Lu Y.H."/>
        </authorList>
    </citation>
    <scope>NUCLEOTIDE SEQUENCE [LARGE SCALE GENOMIC DNA]</scope>
    <source>
        <strain evidence="3 4">LHW63021</strain>
    </source>
</reference>
<comment type="caution">
    <text evidence="3">The sequence shown here is derived from an EMBL/GenBank/DDBJ whole genome shotgun (WGS) entry which is preliminary data.</text>
</comment>
<dbReference type="Proteomes" id="UP000251891">
    <property type="component" value="Unassembled WGS sequence"/>
</dbReference>
<keyword evidence="4" id="KW-1185">Reference proteome</keyword>
<evidence type="ECO:0000259" key="2">
    <source>
        <dbReference type="Pfam" id="PF13581"/>
    </source>
</evidence>
<keyword evidence="1" id="KW-0723">Serine/threonine-protein kinase</keyword>
<keyword evidence="1" id="KW-0808">Transferase</keyword>
<organism evidence="3 4">
    <name type="scientific">Actinomadura craniellae</name>
    <dbReference type="NCBI Taxonomy" id="2231787"/>
    <lineage>
        <taxon>Bacteria</taxon>
        <taxon>Bacillati</taxon>
        <taxon>Actinomycetota</taxon>
        <taxon>Actinomycetes</taxon>
        <taxon>Streptosporangiales</taxon>
        <taxon>Thermomonosporaceae</taxon>
        <taxon>Actinomadura</taxon>
    </lineage>
</organism>
<gene>
    <name evidence="3" type="ORF">DPM19_31675</name>
</gene>
<evidence type="ECO:0000313" key="4">
    <source>
        <dbReference type="Proteomes" id="UP000251891"/>
    </source>
</evidence>
<dbReference type="InterPro" id="IPR036890">
    <property type="entry name" value="HATPase_C_sf"/>
</dbReference>
<name>A0A365GW84_9ACTN</name>